<dbReference type="Gene3D" id="1.20.1730.10">
    <property type="entry name" value="Sodium/glucose cotransporter"/>
    <property type="match status" value="1"/>
</dbReference>
<dbReference type="PROSITE" id="PS50283">
    <property type="entry name" value="NA_SOLUT_SYMP_3"/>
    <property type="match status" value="1"/>
</dbReference>
<dbReference type="InterPro" id="IPR001734">
    <property type="entry name" value="Na/solute_symporter"/>
</dbReference>
<feature type="transmembrane region" description="Helical" evidence="7">
    <location>
        <begin position="258"/>
        <end position="277"/>
    </location>
</feature>
<dbReference type="PANTHER" id="PTHR11819">
    <property type="entry name" value="SOLUTE CARRIER FAMILY 5"/>
    <property type="match status" value="1"/>
</dbReference>
<feature type="transmembrane region" description="Helical" evidence="7">
    <location>
        <begin position="463"/>
        <end position="482"/>
    </location>
</feature>
<comment type="caution">
    <text evidence="8">The sequence shown here is derived from an EMBL/GenBank/DDBJ whole genome shotgun (WGS) entry which is preliminary data.</text>
</comment>
<feature type="transmembrane region" description="Helical" evidence="7">
    <location>
        <begin position="36"/>
        <end position="57"/>
    </location>
</feature>
<feature type="transmembrane region" description="Helical" evidence="7">
    <location>
        <begin position="553"/>
        <end position="572"/>
    </location>
</feature>
<dbReference type="Pfam" id="PF00474">
    <property type="entry name" value="SSF"/>
    <property type="match status" value="1"/>
</dbReference>
<evidence type="ECO:0000256" key="4">
    <source>
        <dbReference type="ARBA" id="ARBA00022989"/>
    </source>
</evidence>
<evidence type="ECO:0000313" key="9">
    <source>
        <dbReference type="Proteomes" id="UP001267426"/>
    </source>
</evidence>
<organism evidence="8 9">
    <name type="scientific">Rubrivirga litoralis</name>
    <dbReference type="NCBI Taxonomy" id="3075598"/>
    <lineage>
        <taxon>Bacteria</taxon>
        <taxon>Pseudomonadati</taxon>
        <taxon>Rhodothermota</taxon>
        <taxon>Rhodothermia</taxon>
        <taxon>Rhodothermales</taxon>
        <taxon>Rubricoccaceae</taxon>
        <taxon>Rubrivirga</taxon>
    </lineage>
</organism>
<feature type="transmembrane region" description="Helical" evidence="7">
    <location>
        <begin position="430"/>
        <end position="451"/>
    </location>
</feature>
<reference evidence="8 9" key="1">
    <citation type="submission" date="2023-09" db="EMBL/GenBank/DDBJ databases">
        <authorList>
            <person name="Rey-Velasco X."/>
        </authorList>
    </citation>
    <scope>NUCLEOTIDE SEQUENCE [LARGE SCALE GENOMIC DNA]</scope>
    <source>
        <strain evidence="8 9">F394</strain>
    </source>
</reference>
<dbReference type="Proteomes" id="UP001267426">
    <property type="component" value="Unassembled WGS sequence"/>
</dbReference>
<feature type="transmembrane region" description="Helical" evidence="7">
    <location>
        <begin position="578"/>
        <end position="596"/>
    </location>
</feature>
<evidence type="ECO:0000256" key="3">
    <source>
        <dbReference type="ARBA" id="ARBA00022692"/>
    </source>
</evidence>
<gene>
    <name evidence="8" type="ORF">RM540_02475</name>
</gene>
<feature type="transmembrane region" description="Helical" evidence="7">
    <location>
        <begin position="201"/>
        <end position="219"/>
    </location>
</feature>
<accession>A0ABU3BMV0</accession>
<name>A0ABU3BMV0_9BACT</name>
<dbReference type="InterPro" id="IPR038377">
    <property type="entry name" value="Na/Glc_symporter_sf"/>
</dbReference>
<comment type="subcellular location">
    <subcellularLocation>
        <location evidence="1">Membrane</location>
        <topology evidence="1">Multi-pass membrane protein</topology>
    </subcellularLocation>
</comment>
<sequence>MTGLDWTIVAVVLASTIGLAALFARRASGGTDEFFAGGRAMPWWLAGTSMVATTFAADTPLLVTEVVAETGISGNWIWWNGALGGMLTVFFFARLWRRSGVLTDVEFVEVRYRGAPARWLRGIKAVYFGLFMNCVVIGWVALAMETVLSVLFPDLTLFGRTSFTLGGAEVSAPLAVVGLLMLLIGAYSLVSGLWGIVVTDAFQFCLAMIGSFALAWFALDLPQIGGLSGLVAQLPAETVRFLPAVGAGGPQTGGADSAALFAISVLAFVAYFGVQWWSSWYPGAEPGGGGYIAQRMLATRSERDSALATLWFTVAHYCVRPWPWILVALCALVLYPDLENAREGYVLVMRETLPPGLLGLLFAAFLAAFMSTISTQLNWGTSYLVNDLYARFLDPAADQRRLVLVSRVLTFALAIVGFLVTTQLDTIADAWGLVLSASAGLGLVLILRWYWWRVNAWSELTATVVPVVLVALQLGGADVPFLTADFPVNLYGIVGITTVCWLGATFLTRPTPPEALDAFYRRIRPGGAGWRPVAARNADVVADSGLGRLALRWALGVAAVYAALFGVGGLLLGTPLRGAALLAFGAAALGVLVWTYREDEAAVSA</sequence>
<keyword evidence="3 7" id="KW-0812">Transmembrane</keyword>
<feature type="transmembrane region" description="Helical" evidence="7">
    <location>
        <begin position="6"/>
        <end position="24"/>
    </location>
</feature>
<feature type="transmembrane region" description="Helical" evidence="7">
    <location>
        <begin position="488"/>
        <end position="507"/>
    </location>
</feature>
<feature type="transmembrane region" description="Helical" evidence="7">
    <location>
        <begin position="402"/>
        <end position="424"/>
    </location>
</feature>
<feature type="transmembrane region" description="Helical" evidence="7">
    <location>
        <begin position="356"/>
        <end position="381"/>
    </location>
</feature>
<dbReference type="PANTHER" id="PTHR11819:SF77">
    <property type="entry name" value="SODIUM_GLUCOSE COTRANSPORT PROTEIN"/>
    <property type="match status" value="1"/>
</dbReference>
<protein>
    <submittedName>
        <fullName evidence="8">Sodium:solute symporter family protein</fullName>
    </submittedName>
</protein>
<keyword evidence="9" id="KW-1185">Reference proteome</keyword>
<evidence type="ECO:0000313" key="8">
    <source>
        <dbReference type="EMBL" id="MDT0630601.1"/>
    </source>
</evidence>
<dbReference type="RefSeq" id="WP_311661813.1">
    <property type="nucleotide sequence ID" value="NZ_JAVRHT010000003.1"/>
</dbReference>
<dbReference type="CDD" id="cd11477">
    <property type="entry name" value="SLC5sbd_u1"/>
    <property type="match status" value="1"/>
</dbReference>
<dbReference type="EMBL" id="JAVRHT010000003">
    <property type="protein sequence ID" value="MDT0630601.1"/>
    <property type="molecule type" value="Genomic_DNA"/>
</dbReference>
<comment type="similarity">
    <text evidence="2 6">Belongs to the sodium:solute symporter (SSF) (TC 2.A.21) family.</text>
</comment>
<evidence type="ECO:0000256" key="7">
    <source>
        <dbReference type="SAM" id="Phobius"/>
    </source>
</evidence>
<keyword evidence="4 7" id="KW-1133">Transmembrane helix</keyword>
<feature type="transmembrane region" description="Helical" evidence="7">
    <location>
        <begin position="77"/>
        <end position="96"/>
    </location>
</feature>
<evidence type="ECO:0000256" key="2">
    <source>
        <dbReference type="ARBA" id="ARBA00006434"/>
    </source>
</evidence>
<evidence type="ECO:0000256" key="6">
    <source>
        <dbReference type="RuleBase" id="RU362091"/>
    </source>
</evidence>
<feature type="transmembrane region" description="Helical" evidence="7">
    <location>
        <begin position="172"/>
        <end position="194"/>
    </location>
</feature>
<keyword evidence="5 7" id="KW-0472">Membrane</keyword>
<proteinExistence type="inferred from homology"/>
<evidence type="ECO:0000256" key="5">
    <source>
        <dbReference type="ARBA" id="ARBA00023136"/>
    </source>
</evidence>
<evidence type="ECO:0000256" key="1">
    <source>
        <dbReference type="ARBA" id="ARBA00004141"/>
    </source>
</evidence>
<feature type="transmembrane region" description="Helical" evidence="7">
    <location>
        <begin position="126"/>
        <end position="152"/>
    </location>
</feature>